<protein>
    <submittedName>
        <fullName evidence="1">Uncharacterized protein</fullName>
    </submittedName>
</protein>
<proteinExistence type="predicted"/>
<sequence length="134" mass="15259">MENPKFEPQFGNPKFELIQNKWHRASPAEVELHMFVVLKWRKCLVQNQNHGPNLPLTKGFSTTEGFYSNICHRGTYNYMNCCLCESKTVLLVFSALTRAGGKSFSDMVVGYDNVNVDAAMLMLETLLVELAFMD</sequence>
<dbReference type="Proteomes" id="UP000501690">
    <property type="component" value="Linkage Group LG3"/>
</dbReference>
<dbReference type="EMBL" id="CP039347">
    <property type="protein sequence ID" value="QCD86179.1"/>
    <property type="molecule type" value="Genomic_DNA"/>
</dbReference>
<organism evidence="1 2">
    <name type="scientific">Vigna unguiculata</name>
    <name type="common">Cowpea</name>
    <dbReference type="NCBI Taxonomy" id="3917"/>
    <lineage>
        <taxon>Eukaryota</taxon>
        <taxon>Viridiplantae</taxon>
        <taxon>Streptophyta</taxon>
        <taxon>Embryophyta</taxon>
        <taxon>Tracheophyta</taxon>
        <taxon>Spermatophyta</taxon>
        <taxon>Magnoliopsida</taxon>
        <taxon>eudicotyledons</taxon>
        <taxon>Gunneridae</taxon>
        <taxon>Pentapetalae</taxon>
        <taxon>rosids</taxon>
        <taxon>fabids</taxon>
        <taxon>Fabales</taxon>
        <taxon>Fabaceae</taxon>
        <taxon>Papilionoideae</taxon>
        <taxon>50 kb inversion clade</taxon>
        <taxon>NPAAA clade</taxon>
        <taxon>indigoferoid/millettioid clade</taxon>
        <taxon>Phaseoleae</taxon>
        <taxon>Vigna</taxon>
    </lineage>
</organism>
<keyword evidence="2" id="KW-1185">Reference proteome</keyword>
<gene>
    <name evidence="1" type="ORF">DEO72_LG3g700</name>
</gene>
<accession>A0A4D6LC92</accession>
<name>A0A4D6LC92_VIGUN</name>
<evidence type="ECO:0000313" key="2">
    <source>
        <dbReference type="Proteomes" id="UP000501690"/>
    </source>
</evidence>
<evidence type="ECO:0000313" key="1">
    <source>
        <dbReference type="EMBL" id="QCD86179.1"/>
    </source>
</evidence>
<dbReference type="AlphaFoldDB" id="A0A4D6LC92"/>
<reference evidence="1 2" key="1">
    <citation type="submission" date="2019-04" db="EMBL/GenBank/DDBJ databases">
        <title>An improved genome assembly and genetic linkage map for asparagus bean, Vigna unguiculata ssp. sesquipedialis.</title>
        <authorList>
            <person name="Xia Q."/>
            <person name="Zhang R."/>
            <person name="Dong Y."/>
        </authorList>
    </citation>
    <scope>NUCLEOTIDE SEQUENCE [LARGE SCALE GENOMIC DNA]</scope>
    <source>
        <tissue evidence="1">Leaf</tissue>
    </source>
</reference>